<dbReference type="FunFam" id="1.20.1510.10:FF:000027">
    <property type="entry name" value="Zinc transporter ttm-1"/>
    <property type="match status" value="1"/>
</dbReference>
<dbReference type="InterPro" id="IPR027469">
    <property type="entry name" value="Cation_efflux_TMD_sf"/>
</dbReference>
<evidence type="ECO:0000256" key="2">
    <source>
        <dbReference type="ARBA" id="ARBA00008873"/>
    </source>
</evidence>
<dbReference type="WBParaSite" id="EVEC_0000438001-mRNA-1">
    <property type="protein sequence ID" value="EVEC_0000438001-mRNA-1"/>
    <property type="gene ID" value="EVEC_0000438001"/>
</dbReference>
<evidence type="ECO:0000256" key="10">
    <source>
        <dbReference type="SAM" id="Phobius"/>
    </source>
</evidence>
<dbReference type="GO" id="GO:0010043">
    <property type="term" value="P:response to zinc ion"/>
    <property type="evidence" value="ECO:0007669"/>
    <property type="project" value="TreeGrafter"/>
</dbReference>
<dbReference type="InterPro" id="IPR050681">
    <property type="entry name" value="CDF/SLC30A"/>
</dbReference>
<evidence type="ECO:0000256" key="7">
    <source>
        <dbReference type="ARBA" id="ARBA00023065"/>
    </source>
</evidence>
<evidence type="ECO:0000259" key="12">
    <source>
        <dbReference type="Pfam" id="PF16916"/>
    </source>
</evidence>
<dbReference type="PANTHER" id="PTHR11562">
    <property type="entry name" value="CATION EFFLUX PROTEIN/ ZINC TRANSPORTER"/>
    <property type="match status" value="1"/>
</dbReference>
<evidence type="ECO:0000256" key="9">
    <source>
        <dbReference type="SAM" id="MobiDB-lite"/>
    </source>
</evidence>
<keyword evidence="3" id="KW-0813">Transport</keyword>
<feature type="domain" description="Cation efflux protein cytoplasmic" evidence="12">
    <location>
        <begin position="273"/>
        <end position="346"/>
    </location>
</feature>
<dbReference type="STRING" id="51028.A0A0N4V2X9"/>
<evidence type="ECO:0000256" key="6">
    <source>
        <dbReference type="ARBA" id="ARBA00022989"/>
    </source>
</evidence>
<dbReference type="InterPro" id="IPR027470">
    <property type="entry name" value="Cation_efflux_CTD"/>
</dbReference>
<keyword evidence="8 10" id="KW-0472">Membrane</keyword>
<dbReference type="Proteomes" id="UP000274131">
    <property type="component" value="Unassembled WGS sequence"/>
</dbReference>
<dbReference type="InterPro" id="IPR058533">
    <property type="entry name" value="Cation_efflux_TM"/>
</dbReference>
<feature type="domain" description="Cation efflux protein transmembrane" evidence="11">
    <location>
        <begin position="48"/>
        <end position="269"/>
    </location>
</feature>
<dbReference type="SUPFAM" id="SSF160240">
    <property type="entry name" value="Cation efflux protein cytoplasmic domain-like"/>
    <property type="match status" value="1"/>
</dbReference>
<reference evidence="15" key="1">
    <citation type="submission" date="2017-02" db="UniProtKB">
        <authorList>
            <consortium name="WormBaseParasite"/>
        </authorList>
    </citation>
    <scope>IDENTIFICATION</scope>
</reference>
<dbReference type="OrthoDB" id="9944568at2759"/>
<dbReference type="Gene3D" id="1.20.1510.10">
    <property type="entry name" value="Cation efflux protein transmembrane domain"/>
    <property type="match status" value="1"/>
</dbReference>
<evidence type="ECO:0000256" key="5">
    <source>
        <dbReference type="ARBA" id="ARBA00022906"/>
    </source>
</evidence>
<keyword evidence="14" id="KW-1185">Reference proteome</keyword>
<evidence type="ECO:0000313" key="14">
    <source>
        <dbReference type="Proteomes" id="UP000274131"/>
    </source>
</evidence>
<keyword evidence="5" id="KW-0862">Zinc</keyword>
<evidence type="ECO:0000256" key="4">
    <source>
        <dbReference type="ARBA" id="ARBA00022692"/>
    </source>
</evidence>
<dbReference type="EMBL" id="UXUI01007760">
    <property type="protein sequence ID" value="VDD89337.1"/>
    <property type="molecule type" value="Genomic_DNA"/>
</dbReference>
<dbReference type="AlphaFoldDB" id="A0A0N4V2X9"/>
<name>A0A0N4V2X9_ENTVE</name>
<evidence type="ECO:0000313" key="13">
    <source>
        <dbReference type="EMBL" id="VDD89337.1"/>
    </source>
</evidence>
<dbReference type="NCBIfam" id="TIGR01297">
    <property type="entry name" value="CDF"/>
    <property type="match status" value="1"/>
</dbReference>
<feature type="compositionally biased region" description="Polar residues" evidence="9">
    <location>
        <begin position="183"/>
        <end position="202"/>
    </location>
</feature>
<accession>A0A0N4V2X9</accession>
<dbReference type="GO" id="GO:0005385">
    <property type="term" value="F:zinc ion transmembrane transporter activity"/>
    <property type="evidence" value="ECO:0007669"/>
    <property type="project" value="TreeGrafter"/>
</dbReference>
<protein>
    <submittedName>
        <fullName evidence="15">Zinc transporter 2</fullName>
    </submittedName>
</protein>
<sequence length="362" mass="40319">MEEHTENTVLFQQSGSNYGSTEEVLCEFHCHGGKPELLPKNSRAKRVLWLSVIVCLSFMICEVIGGWIAQSLAIMTDAAHLLTDFASMLVSLFALYLADRPASQRMSFGWYRAEVLGAFFSVFLIWIVTGILVYMAVDRIIRKNYDIDARIMALTAGLGVLVNIVMTALLYFGGHTHSHGRNALSNSEQRSEGANRSSNEGSDQNINVRAAMVHVIGDMIQSIGVLVAAVVIYINKDYSIIDPICTLVFSIIVLCTTFYIIRDAAVVLLEGRPSSIDYQAVFESLENITGVEKVHDLRIWSLTLDKVAISVHLEISSRSDSQRVLKDTTLMLRNEYGVHESTVQIECYSEAMDDCNFCVRPD</sequence>
<feature type="region of interest" description="Disordered" evidence="9">
    <location>
        <begin position="182"/>
        <end position="202"/>
    </location>
</feature>
<dbReference type="PANTHER" id="PTHR11562:SF17">
    <property type="entry name" value="RE54080P-RELATED"/>
    <property type="match status" value="1"/>
</dbReference>
<evidence type="ECO:0000256" key="8">
    <source>
        <dbReference type="ARBA" id="ARBA00023136"/>
    </source>
</evidence>
<dbReference type="Pfam" id="PF16916">
    <property type="entry name" value="ZT_dimer"/>
    <property type="match status" value="1"/>
</dbReference>
<feature type="transmembrane region" description="Helical" evidence="10">
    <location>
        <begin position="110"/>
        <end position="137"/>
    </location>
</feature>
<evidence type="ECO:0000256" key="1">
    <source>
        <dbReference type="ARBA" id="ARBA00004141"/>
    </source>
</evidence>
<keyword evidence="7" id="KW-0406">Ion transport</keyword>
<keyword evidence="6 10" id="KW-1133">Transmembrane helix</keyword>
<feature type="transmembrane region" description="Helical" evidence="10">
    <location>
        <begin position="149"/>
        <end position="172"/>
    </location>
</feature>
<dbReference type="SUPFAM" id="SSF161111">
    <property type="entry name" value="Cation efflux protein transmembrane domain-like"/>
    <property type="match status" value="1"/>
</dbReference>
<gene>
    <name evidence="13" type="ORF">EVEC_LOCUS4088</name>
</gene>
<feature type="transmembrane region" description="Helical" evidence="10">
    <location>
        <begin position="81"/>
        <end position="98"/>
    </location>
</feature>
<comment type="similarity">
    <text evidence="2">Belongs to the cation diffusion facilitator (CDF) transporter (TC 2.A.4) family. SLC30A subfamily.</text>
</comment>
<dbReference type="GO" id="GO:0005886">
    <property type="term" value="C:plasma membrane"/>
    <property type="evidence" value="ECO:0007669"/>
    <property type="project" value="TreeGrafter"/>
</dbReference>
<feature type="transmembrane region" description="Helical" evidence="10">
    <location>
        <begin position="47"/>
        <end position="69"/>
    </location>
</feature>
<proteinExistence type="inferred from homology"/>
<feature type="transmembrane region" description="Helical" evidence="10">
    <location>
        <begin position="240"/>
        <end position="261"/>
    </location>
</feature>
<evidence type="ECO:0000256" key="3">
    <source>
        <dbReference type="ARBA" id="ARBA00022448"/>
    </source>
</evidence>
<dbReference type="Pfam" id="PF01545">
    <property type="entry name" value="Cation_efflux"/>
    <property type="match status" value="1"/>
</dbReference>
<keyword evidence="5" id="KW-0864">Zinc transport</keyword>
<evidence type="ECO:0000259" key="11">
    <source>
        <dbReference type="Pfam" id="PF01545"/>
    </source>
</evidence>
<reference evidence="13 14" key="2">
    <citation type="submission" date="2018-10" db="EMBL/GenBank/DDBJ databases">
        <authorList>
            <consortium name="Pathogen Informatics"/>
        </authorList>
    </citation>
    <scope>NUCLEOTIDE SEQUENCE [LARGE SCALE GENOMIC DNA]</scope>
</reference>
<evidence type="ECO:0000313" key="15">
    <source>
        <dbReference type="WBParaSite" id="EVEC_0000438001-mRNA-1"/>
    </source>
</evidence>
<dbReference type="InterPro" id="IPR036837">
    <property type="entry name" value="Cation_efflux_CTD_sf"/>
</dbReference>
<dbReference type="InterPro" id="IPR002524">
    <property type="entry name" value="Cation_efflux"/>
</dbReference>
<keyword evidence="4 10" id="KW-0812">Transmembrane</keyword>
<feature type="transmembrane region" description="Helical" evidence="10">
    <location>
        <begin position="215"/>
        <end position="234"/>
    </location>
</feature>
<comment type="subcellular location">
    <subcellularLocation>
        <location evidence="1">Membrane</location>
        <topology evidence="1">Multi-pass membrane protein</topology>
    </subcellularLocation>
</comment>
<organism evidence="15">
    <name type="scientific">Enterobius vermicularis</name>
    <name type="common">Human pinworm</name>
    <dbReference type="NCBI Taxonomy" id="51028"/>
    <lineage>
        <taxon>Eukaryota</taxon>
        <taxon>Metazoa</taxon>
        <taxon>Ecdysozoa</taxon>
        <taxon>Nematoda</taxon>
        <taxon>Chromadorea</taxon>
        <taxon>Rhabditida</taxon>
        <taxon>Spirurina</taxon>
        <taxon>Oxyuridomorpha</taxon>
        <taxon>Oxyuroidea</taxon>
        <taxon>Oxyuridae</taxon>
        <taxon>Enterobius</taxon>
    </lineage>
</organism>